<gene>
    <name evidence="2" type="ORF">ILEXP_LOCUS57765</name>
</gene>
<sequence length="102" mass="11069">MTQSHDNLLSGWPLLKVPLVETSPAPPKDKGKGKAKVSKGSNKSPEDKEDERKAKKAIEGEFELVKETIGDTADQVDEGKADEMTKEAAPRANLAKQIEEAI</sequence>
<reference evidence="2 3" key="1">
    <citation type="submission" date="2024-02" db="EMBL/GenBank/DDBJ databases">
        <authorList>
            <person name="Vignale AGUSTIN F."/>
            <person name="Sosa J E."/>
            <person name="Modenutti C."/>
        </authorList>
    </citation>
    <scope>NUCLEOTIDE SEQUENCE [LARGE SCALE GENOMIC DNA]</scope>
</reference>
<accession>A0ABC8V230</accession>
<organism evidence="2 3">
    <name type="scientific">Ilex paraguariensis</name>
    <name type="common">yerba mate</name>
    <dbReference type="NCBI Taxonomy" id="185542"/>
    <lineage>
        <taxon>Eukaryota</taxon>
        <taxon>Viridiplantae</taxon>
        <taxon>Streptophyta</taxon>
        <taxon>Embryophyta</taxon>
        <taxon>Tracheophyta</taxon>
        <taxon>Spermatophyta</taxon>
        <taxon>Magnoliopsida</taxon>
        <taxon>eudicotyledons</taxon>
        <taxon>Gunneridae</taxon>
        <taxon>Pentapetalae</taxon>
        <taxon>asterids</taxon>
        <taxon>campanulids</taxon>
        <taxon>Aquifoliales</taxon>
        <taxon>Aquifoliaceae</taxon>
        <taxon>Ilex</taxon>
    </lineage>
</organism>
<feature type="region of interest" description="Disordered" evidence="1">
    <location>
        <begin position="1"/>
        <end position="102"/>
    </location>
</feature>
<name>A0ABC8V230_9AQUA</name>
<evidence type="ECO:0000313" key="2">
    <source>
        <dbReference type="EMBL" id="CAK9187257.1"/>
    </source>
</evidence>
<evidence type="ECO:0000313" key="3">
    <source>
        <dbReference type="Proteomes" id="UP001642360"/>
    </source>
</evidence>
<feature type="compositionally biased region" description="Basic and acidic residues" evidence="1">
    <location>
        <begin position="44"/>
        <end position="69"/>
    </location>
</feature>
<proteinExistence type="predicted"/>
<dbReference type="EMBL" id="CAUOFW020009869">
    <property type="protein sequence ID" value="CAK9187257.1"/>
    <property type="molecule type" value="Genomic_DNA"/>
</dbReference>
<dbReference type="AlphaFoldDB" id="A0ABC8V230"/>
<comment type="caution">
    <text evidence="2">The sequence shown here is derived from an EMBL/GenBank/DDBJ whole genome shotgun (WGS) entry which is preliminary data.</text>
</comment>
<feature type="compositionally biased region" description="Basic and acidic residues" evidence="1">
    <location>
        <begin position="77"/>
        <end position="89"/>
    </location>
</feature>
<dbReference type="Proteomes" id="UP001642360">
    <property type="component" value="Unassembled WGS sequence"/>
</dbReference>
<evidence type="ECO:0008006" key="4">
    <source>
        <dbReference type="Google" id="ProtNLM"/>
    </source>
</evidence>
<protein>
    <recommendedName>
        <fullName evidence="4">Cold-regulated protein</fullName>
    </recommendedName>
</protein>
<evidence type="ECO:0000256" key="1">
    <source>
        <dbReference type="SAM" id="MobiDB-lite"/>
    </source>
</evidence>
<keyword evidence="3" id="KW-1185">Reference proteome</keyword>